<evidence type="ECO:0000256" key="6">
    <source>
        <dbReference type="SAM" id="Phobius"/>
    </source>
</evidence>
<evidence type="ECO:0000256" key="2">
    <source>
        <dbReference type="ARBA" id="ARBA00022475"/>
    </source>
</evidence>
<reference evidence="7 8" key="1">
    <citation type="submission" date="2018-08" db="EMBL/GenBank/DDBJ databases">
        <title>Neisseria zalophi ATCC BAA-2455 complete genome.</title>
        <authorList>
            <person name="Veseli I.A."/>
            <person name="Buttler R."/>
            <person name="Mascarenhas dos Santos A.C."/>
            <person name="Pombert J.-F."/>
        </authorList>
    </citation>
    <scope>NUCLEOTIDE SEQUENCE [LARGE SCALE GENOMIC DNA]</scope>
    <source>
        <strain evidence="7 8">ATCC BAA-2455</strain>
    </source>
</reference>
<keyword evidence="5 6" id="KW-0472">Membrane</keyword>
<keyword evidence="8" id="KW-1185">Reference proteome</keyword>
<name>A0A5J6PT52_9NEIS</name>
<dbReference type="GO" id="GO:0022857">
    <property type="term" value="F:transmembrane transporter activity"/>
    <property type="evidence" value="ECO:0007669"/>
    <property type="project" value="InterPro"/>
</dbReference>
<dbReference type="Pfam" id="PF02653">
    <property type="entry name" value="BPD_transp_2"/>
    <property type="match status" value="1"/>
</dbReference>
<dbReference type="GO" id="GO:0005886">
    <property type="term" value="C:plasma membrane"/>
    <property type="evidence" value="ECO:0007669"/>
    <property type="project" value="UniProtKB-SubCell"/>
</dbReference>
<evidence type="ECO:0000313" key="7">
    <source>
        <dbReference type="EMBL" id="QEY25891.1"/>
    </source>
</evidence>
<evidence type="ECO:0000256" key="4">
    <source>
        <dbReference type="ARBA" id="ARBA00022989"/>
    </source>
</evidence>
<protein>
    <submittedName>
        <fullName evidence="7">Ribose ABC transporter permease</fullName>
    </submittedName>
</protein>
<evidence type="ECO:0000256" key="5">
    <source>
        <dbReference type="ARBA" id="ARBA00023136"/>
    </source>
</evidence>
<evidence type="ECO:0000256" key="3">
    <source>
        <dbReference type="ARBA" id="ARBA00022692"/>
    </source>
</evidence>
<feature type="transmembrane region" description="Helical" evidence="6">
    <location>
        <begin position="117"/>
        <end position="134"/>
    </location>
</feature>
<comment type="subcellular location">
    <subcellularLocation>
        <location evidence="1">Cell membrane</location>
        <topology evidence="1">Multi-pass membrane protein</topology>
    </subcellularLocation>
</comment>
<evidence type="ECO:0000256" key="1">
    <source>
        <dbReference type="ARBA" id="ARBA00004651"/>
    </source>
</evidence>
<dbReference type="PANTHER" id="PTHR32196:SF72">
    <property type="entry name" value="RIBOSE IMPORT PERMEASE PROTEIN RBSC"/>
    <property type="match status" value="1"/>
</dbReference>
<dbReference type="InterPro" id="IPR001851">
    <property type="entry name" value="ABC_transp_permease"/>
</dbReference>
<dbReference type="EMBL" id="CP031700">
    <property type="protein sequence ID" value="QEY25891.1"/>
    <property type="molecule type" value="Genomic_DNA"/>
</dbReference>
<keyword evidence="2" id="KW-1003">Cell membrane</keyword>
<feature type="transmembrane region" description="Helical" evidence="6">
    <location>
        <begin position="51"/>
        <end position="79"/>
    </location>
</feature>
<evidence type="ECO:0000313" key="8">
    <source>
        <dbReference type="Proteomes" id="UP000325713"/>
    </source>
</evidence>
<dbReference type="CDD" id="cd06579">
    <property type="entry name" value="TM_PBP1_transp_AraH_like"/>
    <property type="match status" value="1"/>
</dbReference>
<keyword evidence="4 6" id="KW-1133">Transmembrane helix</keyword>
<keyword evidence="3 6" id="KW-0812">Transmembrane</keyword>
<feature type="transmembrane region" description="Helical" evidence="6">
    <location>
        <begin position="265"/>
        <end position="283"/>
    </location>
</feature>
<organism evidence="7 8">
    <name type="scientific">Neisseria zalophi</name>
    <dbReference type="NCBI Taxonomy" id="640030"/>
    <lineage>
        <taxon>Bacteria</taxon>
        <taxon>Pseudomonadati</taxon>
        <taxon>Pseudomonadota</taxon>
        <taxon>Betaproteobacteria</taxon>
        <taxon>Neisseriales</taxon>
        <taxon>Neisseriaceae</taxon>
        <taxon>Neisseria</taxon>
    </lineage>
</organism>
<proteinExistence type="predicted"/>
<sequence>MKPLAIGATMKKMGPLLGLIVLSAVLSVATPNFLTSSNLFSVLRQVTYSGLLAFGMTFVILIGGIDLSVGAILALVGIITASLIQSGMDPILASFAGVLLGALCGAANGLLVSIGRIAPFIATLATMILFRGMAQEYSQSRPITINVDGFFNEIGSGYLFGTVPTPVVLMLVVYAVLWFVLRKTRFGRYVYALGGSEEVARISGLKVKSLKLWVYTLSGLLSGMAALVVTSRLSSASPNAGVMYELDAIAAVVLGGTSLSGGRGWLFGTLVGVVLLGVLGNGLNLLNVSANYQLIIKGAVILFAVLLDRKNT</sequence>
<accession>A0A5J6PT52</accession>
<dbReference type="PANTHER" id="PTHR32196">
    <property type="entry name" value="ABC TRANSPORTER PERMEASE PROTEIN YPHD-RELATED-RELATED"/>
    <property type="match status" value="1"/>
</dbReference>
<feature type="transmembrane region" description="Helical" evidence="6">
    <location>
        <begin position="91"/>
        <end position="111"/>
    </location>
</feature>
<dbReference type="Proteomes" id="UP000325713">
    <property type="component" value="Chromosome"/>
</dbReference>
<dbReference type="AlphaFoldDB" id="A0A5J6PT52"/>
<dbReference type="KEGG" id="nzl:D0T92_04655"/>
<feature type="transmembrane region" description="Helical" evidence="6">
    <location>
        <begin position="212"/>
        <end position="230"/>
    </location>
</feature>
<gene>
    <name evidence="7" type="primary">rbsC</name>
    <name evidence="7" type="ORF">D0T92_04655</name>
</gene>
<dbReference type="RefSeq" id="WP_151050658.1">
    <property type="nucleotide sequence ID" value="NZ_CP031700.1"/>
</dbReference>
<dbReference type="OrthoDB" id="9799990at2"/>
<feature type="transmembrane region" description="Helical" evidence="6">
    <location>
        <begin position="155"/>
        <end position="181"/>
    </location>
</feature>